<dbReference type="InterPro" id="IPR056002">
    <property type="entry name" value="DUF7580"/>
</dbReference>
<comment type="caution">
    <text evidence="3">The sequence shown here is derived from an EMBL/GenBank/DDBJ whole genome shotgun (WGS) entry which is preliminary data.</text>
</comment>
<feature type="chain" id="PRO_5017820880" description="DUF7580 domain-containing protein" evidence="1">
    <location>
        <begin position="21"/>
        <end position="559"/>
    </location>
</feature>
<keyword evidence="4" id="KW-1185">Reference proteome</keyword>
<feature type="domain" description="DUF7580" evidence="2">
    <location>
        <begin position="207"/>
        <end position="556"/>
    </location>
</feature>
<dbReference type="PANTHER" id="PTHR35186">
    <property type="entry name" value="ANK_REP_REGION DOMAIN-CONTAINING PROTEIN"/>
    <property type="match status" value="1"/>
</dbReference>
<evidence type="ECO:0000313" key="3">
    <source>
        <dbReference type="EMBL" id="RDW56889.1"/>
    </source>
</evidence>
<sequence length="559" mass="62877">MSGIEVAGLVLGAFPILLEAIDVYKDGIRKIEKAFRKRKYIEKLARALLLQQQILEEAIKSVLVASGCENIGNLDDDPISYLEDEHTQEQVLEFLGRKNNVVFNGTLDQSIDIIKRISRSVVGLLPDIKCSTDDLLGIITANREAKPRQIDLLQRVKLLFGISEIKEILQELDETTTALSNFARIVVSNRQTIDSTSRKAVKLARALQQIQDMSKGLYSALLQSWKANCHNKHEVKLFLEDRVDVATDILKSKTPSVPILAFQLLFAAFTSHEQVLWHETAVQVYTNDLYEDPCLMGSQSPFAPKVTIVAPQIIKPGKPEAAFVGDICGAIEATRCDQRQVTFILTDKQQIGIIPTERMTLVAHNEPDITTLKDLILAGSALGAPRHGPILPLKLRMLLALKLSSNLLQLLQTRWLERSWSKDMVHFLIRQGTVDVVRPFVSLTFDGTTPSHPQPQTDPKLALLELGIVLLEIWHETTLEVQSSLTEEAPTGYYERLMLAVKWFDDMSNPLPELYGKAVYYCLHRTVECGSLEFEHRKLREAICSNVIEPLSKICKQWI</sequence>
<dbReference type="Pfam" id="PF24476">
    <property type="entry name" value="DUF7580"/>
    <property type="match status" value="1"/>
</dbReference>
<accession>A0A3D8Q4Z0</accession>
<evidence type="ECO:0000259" key="2">
    <source>
        <dbReference type="Pfam" id="PF24476"/>
    </source>
</evidence>
<dbReference type="PANTHER" id="PTHR35186:SF4">
    <property type="entry name" value="PRION-INHIBITION AND PROPAGATION HELO DOMAIN-CONTAINING PROTEIN"/>
    <property type="match status" value="1"/>
</dbReference>
<protein>
    <recommendedName>
        <fullName evidence="2">DUF7580 domain-containing protein</fullName>
    </recommendedName>
</protein>
<organism evidence="3 4">
    <name type="scientific">Coleophoma crateriformis</name>
    <dbReference type="NCBI Taxonomy" id="565419"/>
    <lineage>
        <taxon>Eukaryota</taxon>
        <taxon>Fungi</taxon>
        <taxon>Dikarya</taxon>
        <taxon>Ascomycota</taxon>
        <taxon>Pezizomycotina</taxon>
        <taxon>Leotiomycetes</taxon>
        <taxon>Helotiales</taxon>
        <taxon>Dermateaceae</taxon>
        <taxon>Coleophoma</taxon>
    </lineage>
</organism>
<reference evidence="3 4" key="1">
    <citation type="journal article" date="2018" name="IMA Fungus">
        <title>IMA Genome-F 9: Draft genome sequence of Annulohypoxylon stygium, Aspergillus mulundensis, Berkeleyomyces basicola (syn. Thielaviopsis basicola), Ceratocystis smalleyi, two Cercospora beticola strains, Coleophoma cylindrospora, Fusarium fracticaudum, Phialophora cf. hyalina, and Morchella septimelata.</title>
        <authorList>
            <person name="Wingfield B.D."/>
            <person name="Bills G.F."/>
            <person name="Dong Y."/>
            <person name="Huang W."/>
            <person name="Nel W.J."/>
            <person name="Swalarsk-Parry B.S."/>
            <person name="Vaghefi N."/>
            <person name="Wilken P.M."/>
            <person name="An Z."/>
            <person name="de Beer Z.W."/>
            <person name="De Vos L."/>
            <person name="Chen L."/>
            <person name="Duong T.A."/>
            <person name="Gao Y."/>
            <person name="Hammerbacher A."/>
            <person name="Kikkert J.R."/>
            <person name="Li Y."/>
            <person name="Li H."/>
            <person name="Li K."/>
            <person name="Li Q."/>
            <person name="Liu X."/>
            <person name="Ma X."/>
            <person name="Naidoo K."/>
            <person name="Pethybridge S.J."/>
            <person name="Sun J."/>
            <person name="Steenkamp E.T."/>
            <person name="van der Nest M.A."/>
            <person name="van Wyk S."/>
            <person name="Wingfield M.J."/>
            <person name="Xiong C."/>
            <person name="Yue Q."/>
            <person name="Zhang X."/>
        </authorList>
    </citation>
    <scope>NUCLEOTIDE SEQUENCE [LARGE SCALE GENOMIC DNA]</scope>
    <source>
        <strain evidence="3 4">BP5796</strain>
    </source>
</reference>
<evidence type="ECO:0000256" key="1">
    <source>
        <dbReference type="SAM" id="SignalP"/>
    </source>
</evidence>
<dbReference type="Proteomes" id="UP000256328">
    <property type="component" value="Unassembled WGS sequence"/>
</dbReference>
<dbReference type="EMBL" id="PDLN01000024">
    <property type="protein sequence ID" value="RDW56889.1"/>
    <property type="molecule type" value="Genomic_DNA"/>
</dbReference>
<feature type="signal peptide" evidence="1">
    <location>
        <begin position="1"/>
        <end position="20"/>
    </location>
</feature>
<proteinExistence type="predicted"/>
<dbReference type="OrthoDB" id="3565018at2759"/>
<gene>
    <name evidence="3" type="ORF">BP5796_12956</name>
</gene>
<keyword evidence="1" id="KW-0732">Signal</keyword>
<dbReference type="AlphaFoldDB" id="A0A3D8Q4Z0"/>
<evidence type="ECO:0000313" key="4">
    <source>
        <dbReference type="Proteomes" id="UP000256328"/>
    </source>
</evidence>
<name>A0A3D8Q4Z0_9HELO</name>